<dbReference type="Proteomes" id="UP000065220">
    <property type="component" value="Chromosome"/>
</dbReference>
<feature type="domain" description="RDD" evidence="6">
    <location>
        <begin position="31"/>
        <end position="158"/>
    </location>
</feature>
<keyword evidence="3 5" id="KW-1133">Transmembrane helix</keyword>
<evidence type="ECO:0000256" key="1">
    <source>
        <dbReference type="ARBA" id="ARBA00004141"/>
    </source>
</evidence>
<dbReference type="GO" id="GO:0016020">
    <property type="term" value="C:membrane"/>
    <property type="evidence" value="ECO:0007669"/>
    <property type="project" value="UniProtKB-SubCell"/>
</dbReference>
<dbReference type="STRING" id="111015.AXF14_01490"/>
<sequence>MVSEPVSSSERMIEQDRVVTGEAVALDIVPATLGNRMVSGVIDYGLTAVGLALSLLTWATVLPRQSTAAEMTQASLIVSLWLVVLPLAVETLSRGRSAGRLVVGTRVVRDDGGAVRLRHCLVRALVAVIEVWTTSGVLAVCSCAVTRRGKRLGDLLAGTYEVRERDGAQSAPPLLMPPELAAWAAQADMGALPGGLAMAARTFLQRASSTRPEARARLAAQLADAVAPYVAPAPPAGTHPERFLAAVLVERRDRELSREMRDRELDEAAATRALRPRYGV</sequence>
<dbReference type="EMBL" id="CP014228">
    <property type="protein sequence ID" value="AMD86514.1"/>
    <property type="molecule type" value="Genomic_DNA"/>
</dbReference>
<dbReference type="PANTHER" id="PTHR38480">
    <property type="entry name" value="SLR0254 PROTEIN"/>
    <property type="match status" value="1"/>
</dbReference>
<feature type="transmembrane region" description="Helical" evidence="5">
    <location>
        <begin position="73"/>
        <end position="92"/>
    </location>
</feature>
<dbReference type="AlphaFoldDB" id="A0A0X8JCT6"/>
<proteinExistence type="predicted"/>
<dbReference type="RefSeq" id="WP_067939518.1">
    <property type="nucleotide sequence ID" value="NZ_CP014228.1"/>
</dbReference>
<gene>
    <name evidence="7" type="ORF">AXF14_01490</name>
</gene>
<keyword evidence="8" id="KW-1185">Reference proteome</keyword>
<dbReference type="Pfam" id="PF06271">
    <property type="entry name" value="RDD"/>
    <property type="match status" value="1"/>
</dbReference>
<evidence type="ECO:0000256" key="3">
    <source>
        <dbReference type="ARBA" id="ARBA00022989"/>
    </source>
</evidence>
<protein>
    <submittedName>
        <fullName evidence="7">Transporter</fullName>
    </submittedName>
</protein>
<evidence type="ECO:0000259" key="6">
    <source>
        <dbReference type="Pfam" id="PF06271"/>
    </source>
</evidence>
<evidence type="ECO:0000256" key="4">
    <source>
        <dbReference type="ARBA" id="ARBA00023136"/>
    </source>
</evidence>
<dbReference type="InterPro" id="IPR010432">
    <property type="entry name" value="RDD"/>
</dbReference>
<evidence type="ECO:0000256" key="5">
    <source>
        <dbReference type="SAM" id="Phobius"/>
    </source>
</evidence>
<name>A0A0X8JCT6_ACTRD</name>
<evidence type="ECO:0000313" key="8">
    <source>
        <dbReference type="Proteomes" id="UP000065220"/>
    </source>
</evidence>
<comment type="subcellular location">
    <subcellularLocation>
        <location evidence="1">Membrane</location>
        <topology evidence="1">Multi-pass membrane protein</topology>
    </subcellularLocation>
</comment>
<keyword evidence="4 5" id="KW-0472">Membrane</keyword>
<organism evidence="7 8">
    <name type="scientific">Actinomyces radicidentis</name>
    <dbReference type="NCBI Taxonomy" id="111015"/>
    <lineage>
        <taxon>Bacteria</taxon>
        <taxon>Bacillati</taxon>
        <taxon>Actinomycetota</taxon>
        <taxon>Actinomycetes</taxon>
        <taxon>Actinomycetales</taxon>
        <taxon>Actinomycetaceae</taxon>
        <taxon>Actinomyces</taxon>
    </lineage>
</organism>
<keyword evidence="2 5" id="KW-0812">Transmembrane</keyword>
<accession>A0A0X8JCT6</accession>
<reference evidence="8" key="1">
    <citation type="submission" date="2016-02" db="EMBL/GenBank/DDBJ databases">
        <authorList>
            <person name="Holder M.E."/>
            <person name="Ajami N.J."/>
            <person name="Petrosino J.F."/>
        </authorList>
    </citation>
    <scope>NUCLEOTIDE SEQUENCE [LARGE SCALE GENOMIC DNA]</scope>
    <source>
        <strain evidence="8">CCUG 36733</strain>
    </source>
</reference>
<dbReference type="PANTHER" id="PTHR38480:SF1">
    <property type="entry name" value="SLR0254 PROTEIN"/>
    <property type="match status" value="1"/>
</dbReference>
<feature type="transmembrane region" description="Helical" evidence="5">
    <location>
        <begin position="41"/>
        <end position="61"/>
    </location>
</feature>
<evidence type="ECO:0000256" key="2">
    <source>
        <dbReference type="ARBA" id="ARBA00022692"/>
    </source>
</evidence>
<evidence type="ECO:0000313" key="7">
    <source>
        <dbReference type="EMBL" id="AMD86514.1"/>
    </source>
</evidence>
<dbReference type="KEGG" id="ard:AXF14_01490"/>
<dbReference type="OrthoDB" id="9787732at2"/>